<name>A0A840TXK3_9BACT</name>
<dbReference type="InterPro" id="IPR036034">
    <property type="entry name" value="PDZ_sf"/>
</dbReference>
<dbReference type="InterPro" id="IPR001478">
    <property type="entry name" value="PDZ"/>
</dbReference>
<gene>
    <name evidence="3" type="ORF">HNQ92_004492</name>
</gene>
<keyword evidence="4" id="KW-1185">Reference proteome</keyword>
<dbReference type="PROSITE" id="PS51257">
    <property type="entry name" value="PROKAR_LIPOPROTEIN"/>
    <property type="match status" value="1"/>
</dbReference>
<dbReference type="AlphaFoldDB" id="A0A840TXK3"/>
<dbReference type="SUPFAM" id="SSF52096">
    <property type="entry name" value="ClpP/crotonase"/>
    <property type="match status" value="1"/>
</dbReference>
<protein>
    <submittedName>
        <fullName evidence="3">C-terminal processing protease CtpA/Prc</fullName>
    </submittedName>
</protein>
<dbReference type="GO" id="GO:0004175">
    <property type="term" value="F:endopeptidase activity"/>
    <property type="evidence" value="ECO:0007669"/>
    <property type="project" value="TreeGrafter"/>
</dbReference>
<comment type="caution">
    <text evidence="3">The sequence shown here is derived from an EMBL/GenBank/DDBJ whole genome shotgun (WGS) entry which is preliminary data.</text>
</comment>
<dbReference type="EMBL" id="JACHGF010000009">
    <property type="protein sequence ID" value="MBB5286332.1"/>
    <property type="molecule type" value="Genomic_DNA"/>
</dbReference>
<dbReference type="InterPro" id="IPR029045">
    <property type="entry name" value="ClpP/crotonase-like_dom_sf"/>
</dbReference>
<dbReference type="GO" id="GO:0006508">
    <property type="term" value="P:proteolysis"/>
    <property type="evidence" value="ECO:0007669"/>
    <property type="project" value="UniProtKB-KW"/>
</dbReference>
<evidence type="ECO:0000313" key="3">
    <source>
        <dbReference type="EMBL" id="MBB5286332.1"/>
    </source>
</evidence>
<dbReference type="Pfam" id="PF18294">
    <property type="entry name" value="Pept_S41_N"/>
    <property type="match status" value="1"/>
</dbReference>
<dbReference type="Gene3D" id="3.90.226.10">
    <property type="entry name" value="2-enoyl-CoA Hydratase, Chain A, domain 1"/>
    <property type="match status" value="1"/>
</dbReference>
<proteinExistence type="predicted"/>
<keyword evidence="3" id="KW-0645">Protease</keyword>
<dbReference type="Gene3D" id="2.30.42.10">
    <property type="match status" value="1"/>
</dbReference>
<dbReference type="GO" id="GO:0008236">
    <property type="term" value="F:serine-type peptidase activity"/>
    <property type="evidence" value="ECO:0007669"/>
    <property type="project" value="InterPro"/>
</dbReference>
<dbReference type="Pfam" id="PF17820">
    <property type="entry name" value="PDZ_6"/>
    <property type="match status" value="1"/>
</dbReference>
<evidence type="ECO:0000259" key="2">
    <source>
        <dbReference type="PROSITE" id="PS50106"/>
    </source>
</evidence>
<keyword evidence="3" id="KW-0378">Hydrolase</keyword>
<evidence type="ECO:0000256" key="1">
    <source>
        <dbReference type="SAM" id="SignalP"/>
    </source>
</evidence>
<dbReference type="SMART" id="SM00228">
    <property type="entry name" value="PDZ"/>
    <property type="match status" value="1"/>
</dbReference>
<dbReference type="Proteomes" id="UP000557307">
    <property type="component" value="Unassembled WGS sequence"/>
</dbReference>
<dbReference type="GO" id="GO:0030288">
    <property type="term" value="C:outer membrane-bounded periplasmic space"/>
    <property type="evidence" value="ECO:0007669"/>
    <property type="project" value="TreeGrafter"/>
</dbReference>
<accession>A0A840TXK3</accession>
<dbReference type="CDD" id="cd07561">
    <property type="entry name" value="Peptidase_S41_CPP_like"/>
    <property type="match status" value="1"/>
</dbReference>
<dbReference type="PROSITE" id="PS50106">
    <property type="entry name" value="PDZ"/>
    <property type="match status" value="1"/>
</dbReference>
<dbReference type="PANTHER" id="PTHR32060:SF30">
    <property type="entry name" value="CARBOXY-TERMINAL PROCESSING PROTEASE CTPA"/>
    <property type="match status" value="1"/>
</dbReference>
<feature type="chain" id="PRO_5032377560" evidence="1">
    <location>
        <begin position="27"/>
        <end position="491"/>
    </location>
</feature>
<dbReference type="RefSeq" id="WP_184177374.1">
    <property type="nucleotide sequence ID" value="NZ_JACHGF010000009.1"/>
</dbReference>
<sequence length="491" mass="53948">MYLSGKRGLAALALLFGLLASCQKNEIDPTPDTSLTDSTSTSQSGRNYSAVNAWVYEVMNDAYYWYRQLPAQASLDASQSPFDYFEKLVYEPQTLDRFSGLTDDIDALQSEFDGVSKIFGISYVLAFTDESQSNIGAFLSYVVKGSPADLAGLKRGDVILWVNGQPLTAANYASLLGSNETLSFTLGTLQGTTLVANTQRTFTVSKAVVTEDPVAFSTVIDKSAYGKKIGYLLYTQFIPGLEGGDAQKYDNELRQVFANFKSQGVNELVLDLRLNGGGYISSANTLASLIVKNATASSVFYKEEWNDKYTAYWQRSGGTNALSYPFQNEPNNIGSQLERVFVLTSNGTASASELVINGLTPYMNVVTVGENTYGKNLFGTLIDDEQNRWKWGLYVMLGRTVNARGQSDYGTVNGLTPTHYLEDTAIPFQAFGDENETLLRKVLDVMGVPTGTTARLAATRQVSTLSTQHWKDNLQERDKRMIKAKGFKVLP</sequence>
<dbReference type="InterPro" id="IPR005151">
    <property type="entry name" value="Tail-specific_protease"/>
</dbReference>
<dbReference type="Gene3D" id="3.30.750.170">
    <property type="match status" value="1"/>
</dbReference>
<dbReference type="PANTHER" id="PTHR32060">
    <property type="entry name" value="TAIL-SPECIFIC PROTEASE"/>
    <property type="match status" value="1"/>
</dbReference>
<dbReference type="GO" id="GO:0007165">
    <property type="term" value="P:signal transduction"/>
    <property type="evidence" value="ECO:0007669"/>
    <property type="project" value="TreeGrafter"/>
</dbReference>
<feature type="domain" description="PDZ" evidence="2">
    <location>
        <begin position="105"/>
        <end position="167"/>
    </location>
</feature>
<evidence type="ECO:0000313" key="4">
    <source>
        <dbReference type="Proteomes" id="UP000557307"/>
    </source>
</evidence>
<feature type="signal peptide" evidence="1">
    <location>
        <begin position="1"/>
        <end position="26"/>
    </location>
</feature>
<dbReference type="Pfam" id="PF03572">
    <property type="entry name" value="Peptidase_S41"/>
    <property type="match status" value="1"/>
</dbReference>
<dbReference type="SMART" id="SM00245">
    <property type="entry name" value="TSPc"/>
    <property type="match status" value="1"/>
</dbReference>
<keyword evidence="1" id="KW-0732">Signal</keyword>
<dbReference type="InterPro" id="IPR041613">
    <property type="entry name" value="Pept_S41_N"/>
</dbReference>
<reference evidence="3 4" key="1">
    <citation type="submission" date="2020-08" db="EMBL/GenBank/DDBJ databases">
        <title>Genomic Encyclopedia of Type Strains, Phase IV (KMG-IV): sequencing the most valuable type-strain genomes for metagenomic binning, comparative biology and taxonomic classification.</title>
        <authorList>
            <person name="Goeker M."/>
        </authorList>
    </citation>
    <scope>NUCLEOTIDE SEQUENCE [LARGE SCALE GENOMIC DNA]</scope>
    <source>
        <strain evidence="3 4">DSM 105074</strain>
    </source>
</reference>
<dbReference type="InterPro" id="IPR041489">
    <property type="entry name" value="PDZ_6"/>
</dbReference>
<organism evidence="3 4">
    <name type="scientific">Rhabdobacter roseus</name>
    <dbReference type="NCBI Taxonomy" id="1655419"/>
    <lineage>
        <taxon>Bacteria</taxon>
        <taxon>Pseudomonadati</taxon>
        <taxon>Bacteroidota</taxon>
        <taxon>Cytophagia</taxon>
        <taxon>Cytophagales</taxon>
        <taxon>Cytophagaceae</taxon>
        <taxon>Rhabdobacter</taxon>
    </lineage>
</organism>